<reference evidence="1 2" key="1">
    <citation type="submission" date="2017-06" db="EMBL/GenBank/DDBJ databases">
        <title>Draft Genome Sequence of Bacillus sp Strain 36R Isolated from saline sediment at Atanasia, Sonora, Mexico.</title>
        <authorList>
            <person name="Sanchez Diaz R."/>
            <person name="Quiroz Macias M.E."/>
            <person name="Ibarra Gamez J.C."/>
            <person name="Enciso Ibarra J."/>
            <person name="Gomez Gil B."/>
            <person name="Galaviz Silva L."/>
        </authorList>
    </citation>
    <scope>NUCLEOTIDE SEQUENCE [LARGE SCALE GENOMIC DNA]</scope>
    <source>
        <strain evidence="1 2">36R_ATNSAL</strain>
    </source>
</reference>
<comment type="caution">
    <text evidence="1">The sequence shown here is derived from an EMBL/GenBank/DDBJ whole genome shotgun (WGS) entry which is preliminary data.</text>
</comment>
<dbReference type="AlphaFoldDB" id="A0A2A5IW90"/>
<keyword evidence="1" id="KW-0808">Transferase</keyword>
<dbReference type="OrthoDB" id="2436979at2"/>
<keyword evidence="1" id="KW-0032">Aminotransferase</keyword>
<dbReference type="GO" id="GO:0008483">
    <property type="term" value="F:transaminase activity"/>
    <property type="evidence" value="ECO:0007669"/>
    <property type="project" value="UniProtKB-KW"/>
</dbReference>
<sequence length="202" mass="23828">MSLPNRLQDLLKEGQPLTDFEYDEAARQKWPLEGARIQEEARFSDVYIERVDKESEEMIQTEASSFLNTPLTYVKNHQKEFIYIESKWFDVVKVDGLAIEWDEVFQTYTVLFGLKRPKKDTGFLKEMLSQLEGAQLQFNGQDGLFDVNLQLLELEDINEDRSFIDVISAVYRYLFRMIMQLEMNESKNAQIPEPFFDILPFK</sequence>
<protein>
    <submittedName>
        <fullName evidence="1">Branched-chain amino acid aminotransferase</fullName>
    </submittedName>
</protein>
<gene>
    <name evidence="1" type="ORF">CEY02_09015</name>
</gene>
<proteinExistence type="predicted"/>
<evidence type="ECO:0000313" key="1">
    <source>
        <dbReference type="EMBL" id="PCK21249.1"/>
    </source>
</evidence>
<dbReference type="Proteomes" id="UP000228754">
    <property type="component" value="Unassembled WGS sequence"/>
</dbReference>
<evidence type="ECO:0000313" key="2">
    <source>
        <dbReference type="Proteomes" id="UP000228754"/>
    </source>
</evidence>
<organism evidence="1 2">
    <name type="scientific">Bacillus pumilus</name>
    <name type="common">Bacillus mesentericus</name>
    <dbReference type="NCBI Taxonomy" id="1408"/>
    <lineage>
        <taxon>Bacteria</taxon>
        <taxon>Bacillati</taxon>
        <taxon>Bacillota</taxon>
        <taxon>Bacilli</taxon>
        <taxon>Bacillales</taxon>
        <taxon>Bacillaceae</taxon>
        <taxon>Bacillus</taxon>
    </lineage>
</organism>
<name>A0A2A5IW90_BACPU</name>
<accession>A0A2A5IW90</accession>
<dbReference type="EMBL" id="NKHG01000064">
    <property type="protein sequence ID" value="PCK21249.1"/>
    <property type="molecule type" value="Genomic_DNA"/>
</dbReference>